<proteinExistence type="predicted"/>
<protein>
    <recommendedName>
        <fullName evidence="4">4Fe-4S ferredoxin-type domain-containing protein</fullName>
    </recommendedName>
</protein>
<dbReference type="PROSITE" id="PS00198">
    <property type="entry name" value="4FE4S_FER_1"/>
    <property type="match status" value="1"/>
</dbReference>
<dbReference type="Proteomes" id="UP000703590">
    <property type="component" value="Unassembled WGS sequence"/>
</dbReference>
<reference evidence="5 6" key="3">
    <citation type="submission" date="2021-02" db="EMBL/GenBank/DDBJ databases">
        <authorList>
            <person name="Merkel A.Y."/>
        </authorList>
    </citation>
    <scope>NUCLEOTIDE SEQUENCE [LARGE SCALE GENOMIC DNA]</scope>
    <source>
        <strain evidence="5 6">T05b</strain>
    </source>
</reference>
<feature type="domain" description="4Fe-4S ferredoxin-type" evidence="4">
    <location>
        <begin position="198"/>
        <end position="229"/>
    </location>
</feature>
<reference evidence="6" key="1">
    <citation type="submission" date="2021-02" db="EMBL/GenBank/DDBJ databases">
        <title>Sulfurospirillum tamanensis sp. nov.</title>
        <authorList>
            <person name="Merkel A.Y."/>
        </authorList>
    </citation>
    <scope>NUCLEOTIDE SEQUENCE [LARGE SCALE GENOMIC DNA]</scope>
    <source>
        <strain evidence="6">T05b</strain>
    </source>
</reference>
<accession>A0ABS2WPB5</accession>
<comment type="caution">
    <text evidence="5">The sequence shown here is derived from an EMBL/GenBank/DDBJ whole genome shotgun (WGS) entry which is preliminary data.</text>
</comment>
<keyword evidence="6" id="KW-1185">Reference proteome</keyword>
<feature type="domain" description="4Fe-4S ferredoxin-type" evidence="4">
    <location>
        <begin position="231"/>
        <end position="260"/>
    </location>
</feature>
<organism evidence="5 6">
    <name type="scientific">Sulfurospirillum tamanense</name>
    <dbReference type="NCBI Taxonomy" id="2813362"/>
    <lineage>
        <taxon>Bacteria</taxon>
        <taxon>Pseudomonadati</taxon>
        <taxon>Campylobacterota</taxon>
        <taxon>Epsilonproteobacteria</taxon>
        <taxon>Campylobacterales</taxon>
        <taxon>Sulfurospirillaceae</taxon>
        <taxon>Sulfurospirillum</taxon>
    </lineage>
</organism>
<reference evidence="5 6" key="2">
    <citation type="submission" date="2021-02" db="EMBL/GenBank/DDBJ databases">
        <title>Sulfurospirillum tamanensis sp. nov.</title>
        <authorList>
            <person name="Frolova A."/>
            <person name="Merkel A."/>
            <person name="Slobodkin A."/>
        </authorList>
    </citation>
    <scope>NUCLEOTIDE SEQUENCE [LARGE SCALE GENOMIC DNA]</scope>
    <source>
        <strain evidence="5 6">T05b</strain>
    </source>
</reference>
<evidence type="ECO:0000313" key="5">
    <source>
        <dbReference type="EMBL" id="MBN2963345.1"/>
    </source>
</evidence>
<dbReference type="Gene3D" id="3.30.70.20">
    <property type="match status" value="1"/>
</dbReference>
<name>A0ABS2WPB5_9BACT</name>
<evidence type="ECO:0000256" key="1">
    <source>
        <dbReference type="ARBA" id="ARBA00022723"/>
    </source>
</evidence>
<evidence type="ECO:0000256" key="2">
    <source>
        <dbReference type="ARBA" id="ARBA00023004"/>
    </source>
</evidence>
<gene>
    <name evidence="5" type="ORF">JWV37_01000</name>
</gene>
<keyword evidence="3" id="KW-0411">Iron-sulfur</keyword>
<dbReference type="PROSITE" id="PS51379">
    <property type="entry name" value="4FE4S_FER_2"/>
    <property type="match status" value="2"/>
</dbReference>
<dbReference type="InterPro" id="IPR017896">
    <property type="entry name" value="4Fe4S_Fe-S-bd"/>
</dbReference>
<evidence type="ECO:0000313" key="6">
    <source>
        <dbReference type="Proteomes" id="UP000703590"/>
    </source>
</evidence>
<keyword evidence="2" id="KW-0408">Iron</keyword>
<keyword evidence="1" id="KW-0479">Metal-binding</keyword>
<dbReference type="SUPFAM" id="SSF54862">
    <property type="entry name" value="4Fe-4S ferredoxins"/>
    <property type="match status" value="1"/>
</dbReference>
<evidence type="ECO:0000259" key="4">
    <source>
        <dbReference type="PROSITE" id="PS51379"/>
    </source>
</evidence>
<sequence length="410" mass="46444">MYQVKYLFVMNPEIPTSLENGGEIMVMDHEGAHYVNAFISNEPSLGEVYAPEINWYVLHSKASQSEQHEVMELLYDLRQMRHSLGGKRTQSVTVPRSVAIIGDEELESVQSIITLTQYYFDDIRCVSPQNLESIGGKLGCFELRQNEEEMATFGQIIVCDESANVPHLTGVEWVGEYPEPEYLMKNLRNRAGIFNYPNLIRYDSTLCDTSTCQKCQEICPVKAISVNTLLDEVTIAQLECTSCGECLHGCPTRALDYIPFTQAMLQKTVQKCAHKRLVVIPAWALESLRGIALPEGIVPVVVQGCGGFSDWHWLVMLQNLGVNVVVYDSKLPESTKKAIYCVNELYRRIYDKKAILWAKSPQEFEEALSKEQALVKMSFEETKEPQEDFDRRLSALVQALHVKNEKGVNE</sequence>
<dbReference type="RefSeq" id="WP_205457776.1">
    <property type="nucleotide sequence ID" value="NZ_JAFHKK010000001.1"/>
</dbReference>
<evidence type="ECO:0000256" key="3">
    <source>
        <dbReference type="ARBA" id="ARBA00023014"/>
    </source>
</evidence>
<dbReference type="InterPro" id="IPR017900">
    <property type="entry name" value="4Fe4S_Fe_S_CS"/>
</dbReference>
<dbReference type="EMBL" id="JAFHKK010000001">
    <property type="protein sequence ID" value="MBN2963345.1"/>
    <property type="molecule type" value="Genomic_DNA"/>
</dbReference>